<dbReference type="Gene3D" id="1.20.1290.10">
    <property type="entry name" value="AhpD-like"/>
    <property type="match status" value="1"/>
</dbReference>
<protein>
    <recommendedName>
        <fullName evidence="3">Carboxymuconolactone decarboxylase family protein</fullName>
    </recommendedName>
</protein>
<dbReference type="EMBL" id="BAABIC010000016">
    <property type="protein sequence ID" value="GAA4700886.1"/>
    <property type="molecule type" value="Genomic_DNA"/>
</dbReference>
<dbReference type="PANTHER" id="PTHR33930">
    <property type="entry name" value="ALKYL HYDROPEROXIDE REDUCTASE AHPD"/>
    <property type="match status" value="1"/>
</dbReference>
<reference evidence="2" key="1">
    <citation type="journal article" date="2019" name="Int. J. Syst. Evol. Microbiol.">
        <title>The Global Catalogue of Microorganisms (GCM) 10K type strain sequencing project: providing services to taxonomists for standard genome sequencing and annotation.</title>
        <authorList>
            <consortium name="The Broad Institute Genomics Platform"/>
            <consortium name="The Broad Institute Genome Sequencing Center for Infectious Disease"/>
            <person name="Wu L."/>
            <person name="Ma J."/>
        </authorList>
    </citation>
    <scope>NUCLEOTIDE SEQUENCE [LARGE SCALE GENOMIC DNA]</scope>
    <source>
        <strain evidence="2">JCM 18055</strain>
    </source>
</reference>
<organism evidence="1 2">
    <name type="scientific">Pseudonocardia yuanmonensis</name>
    <dbReference type="NCBI Taxonomy" id="1095914"/>
    <lineage>
        <taxon>Bacteria</taxon>
        <taxon>Bacillati</taxon>
        <taxon>Actinomycetota</taxon>
        <taxon>Actinomycetes</taxon>
        <taxon>Pseudonocardiales</taxon>
        <taxon>Pseudonocardiaceae</taxon>
        <taxon>Pseudonocardia</taxon>
    </lineage>
</organism>
<evidence type="ECO:0000313" key="1">
    <source>
        <dbReference type="EMBL" id="GAA4700886.1"/>
    </source>
</evidence>
<evidence type="ECO:0000313" key="2">
    <source>
        <dbReference type="Proteomes" id="UP001500325"/>
    </source>
</evidence>
<accession>A0ABP8X8V6</accession>
<dbReference type="SUPFAM" id="SSF69118">
    <property type="entry name" value="AhpD-like"/>
    <property type="match status" value="1"/>
</dbReference>
<gene>
    <name evidence="1" type="ORF">GCM10023215_44620</name>
</gene>
<comment type="caution">
    <text evidence="1">The sequence shown here is derived from an EMBL/GenBank/DDBJ whole genome shotgun (WGS) entry which is preliminary data.</text>
</comment>
<dbReference type="PANTHER" id="PTHR33930:SF2">
    <property type="entry name" value="BLR3452 PROTEIN"/>
    <property type="match status" value="1"/>
</dbReference>
<evidence type="ECO:0008006" key="3">
    <source>
        <dbReference type="Google" id="ProtNLM"/>
    </source>
</evidence>
<dbReference type="Proteomes" id="UP001500325">
    <property type="component" value="Unassembled WGS sequence"/>
</dbReference>
<proteinExistence type="predicted"/>
<dbReference type="InterPro" id="IPR029032">
    <property type="entry name" value="AhpD-like"/>
</dbReference>
<keyword evidence="2" id="KW-1185">Reference proteome</keyword>
<dbReference type="RefSeq" id="WP_345382679.1">
    <property type="nucleotide sequence ID" value="NZ_BAABIC010000016.1"/>
</dbReference>
<sequence length="226" mass="24219">MTTRLRRTLVTVAEVREAAETLLEPVPDGPDLDGLSAALIRLAVHASVCTLDPAGIDDATCRALDAGATPEQVQETLVLVSALGVHTLMEGTRRLSAILRERGTPAAPIDEERAGLRSRLQGDDPYWADFDREIPGFLHALLEHSPGAYQAFFAYCALPWRSGTVRGRLKELIAMACDATPTHRYLPGVRLHLANAVRLGAGRIAIRRALDIAAAAPSHPGVPAAE</sequence>
<name>A0ABP8X8V6_9PSEU</name>